<protein>
    <submittedName>
        <fullName evidence="1">Uncharacterized protein</fullName>
    </submittedName>
</protein>
<evidence type="ECO:0000313" key="2">
    <source>
        <dbReference type="Proteomes" id="UP000034680"/>
    </source>
</evidence>
<reference evidence="1 2" key="2">
    <citation type="submission" date="2015-05" db="EMBL/GenBank/DDBJ databases">
        <authorList>
            <person name="Morales-Cruz A."/>
            <person name="Amrine K.C."/>
            <person name="Cantu D."/>
        </authorList>
    </citation>
    <scope>NUCLEOTIDE SEQUENCE [LARGE SCALE GENOMIC DNA]</scope>
    <source>
        <strain evidence="1">DA912</strain>
    </source>
</reference>
<name>A0A0G2FMT0_9PEZI</name>
<dbReference type="OrthoDB" id="5234828at2759"/>
<accession>A0A0G2FMT0</accession>
<dbReference type="AlphaFoldDB" id="A0A0G2FMT0"/>
<gene>
    <name evidence="1" type="ORF">UCDDA912_g04739</name>
</gene>
<keyword evidence="2" id="KW-1185">Reference proteome</keyword>
<proteinExistence type="predicted"/>
<reference evidence="1 2" key="1">
    <citation type="submission" date="2015-05" db="EMBL/GenBank/DDBJ databases">
        <title>Distinctive expansion of gene families associated with plant cell wall degradation and secondary metabolism in the genomes of grapevine trunk pathogens.</title>
        <authorList>
            <person name="Lawrence D.P."/>
            <person name="Travadon R."/>
            <person name="Rolshausen P.E."/>
            <person name="Baumgartner K."/>
        </authorList>
    </citation>
    <scope>NUCLEOTIDE SEQUENCE [LARGE SCALE GENOMIC DNA]</scope>
    <source>
        <strain evidence="1">DA912</strain>
    </source>
</reference>
<dbReference type="Proteomes" id="UP000034680">
    <property type="component" value="Unassembled WGS sequence"/>
</dbReference>
<comment type="caution">
    <text evidence="1">The sequence shown here is derived from an EMBL/GenBank/DDBJ whole genome shotgun (WGS) entry which is preliminary data.</text>
</comment>
<sequence>MPPKDSNQWSSKRRRGHNIKNQLGALQLLRTAQESSFIPVTQYPVDDTIPVKSWVFEKWPAGQGQFKPLRPEDERKAIQVLNRHLPFWDRIEITPDDNTCTEQALDSRPRLYHETHLPLPPRCWDARNRQEAAKLPGSPKPTKPFKPADIVGKKKVKRVRALNWRETEDKVEEAVERAEWESSGPVIIVPDLILTRPDGETRRLQDPNLYVSRKDGGKDGCIC</sequence>
<organism evidence="1 2">
    <name type="scientific">Diaporthe ampelina</name>
    <dbReference type="NCBI Taxonomy" id="1214573"/>
    <lineage>
        <taxon>Eukaryota</taxon>
        <taxon>Fungi</taxon>
        <taxon>Dikarya</taxon>
        <taxon>Ascomycota</taxon>
        <taxon>Pezizomycotina</taxon>
        <taxon>Sordariomycetes</taxon>
        <taxon>Sordariomycetidae</taxon>
        <taxon>Diaporthales</taxon>
        <taxon>Diaporthaceae</taxon>
        <taxon>Diaporthe</taxon>
    </lineage>
</organism>
<dbReference type="EMBL" id="LCUC01000166">
    <property type="protein sequence ID" value="KKY35319.1"/>
    <property type="molecule type" value="Genomic_DNA"/>
</dbReference>
<evidence type="ECO:0000313" key="1">
    <source>
        <dbReference type="EMBL" id="KKY35319.1"/>
    </source>
</evidence>